<dbReference type="Pfam" id="PF12680">
    <property type="entry name" value="SnoaL_2"/>
    <property type="match status" value="1"/>
</dbReference>
<protein>
    <recommendedName>
        <fullName evidence="2">SnoaL-like domain-containing protein</fullName>
    </recommendedName>
</protein>
<feature type="domain" description="SnoaL-like" evidence="2">
    <location>
        <begin position="30"/>
        <end position="142"/>
    </location>
</feature>
<dbReference type="RefSeq" id="WP_076629826.1">
    <property type="nucleotide sequence ID" value="NZ_CP019312.1"/>
</dbReference>
<name>A0A1P8MZH6_9RHOB</name>
<accession>A0A1P8MZH6</accession>
<evidence type="ECO:0000313" key="3">
    <source>
        <dbReference type="EMBL" id="APX13392.1"/>
    </source>
</evidence>
<sequence length="166" mass="17869">MRNFIPAIALLGATTGMALADTDTTIETTTAFFQALEQGDLDAVAALMADDVVNTLPYAASGATTPDAFRIYSGKAEVIAYFEGASQFIPTVSFIDAKVTVSGDGETVFVENRGDMILADGRPYSNLYVWRLDFEDGQIVEMTEYFNPVTAAIAFNRPIGPEQTSN</sequence>
<organism evidence="3 4">
    <name type="scientific">Tateyamaria omphalii</name>
    <dbReference type="NCBI Taxonomy" id="299262"/>
    <lineage>
        <taxon>Bacteria</taxon>
        <taxon>Pseudomonadati</taxon>
        <taxon>Pseudomonadota</taxon>
        <taxon>Alphaproteobacteria</taxon>
        <taxon>Rhodobacterales</taxon>
        <taxon>Roseobacteraceae</taxon>
        <taxon>Tateyamaria</taxon>
    </lineage>
</organism>
<dbReference type="Proteomes" id="UP000186336">
    <property type="component" value="Chromosome"/>
</dbReference>
<gene>
    <name evidence="3" type="ORF">BWR18_18160</name>
</gene>
<dbReference type="OrthoDB" id="3436119at2"/>
<evidence type="ECO:0000259" key="2">
    <source>
        <dbReference type="Pfam" id="PF12680"/>
    </source>
</evidence>
<dbReference type="EMBL" id="CP019312">
    <property type="protein sequence ID" value="APX13392.1"/>
    <property type="molecule type" value="Genomic_DNA"/>
</dbReference>
<evidence type="ECO:0000313" key="4">
    <source>
        <dbReference type="Proteomes" id="UP000186336"/>
    </source>
</evidence>
<dbReference type="AlphaFoldDB" id="A0A1P8MZH6"/>
<dbReference type="Gene3D" id="3.10.450.50">
    <property type="match status" value="1"/>
</dbReference>
<dbReference type="InterPro" id="IPR032710">
    <property type="entry name" value="NTF2-like_dom_sf"/>
</dbReference>
<reference evidence="3 4" key="1">
    <citation type="submission" date="2017-01" db="EMBL/GenBank/DDBJ databases">
        <title>Complete genome of Tateyamaria omphalii DOK1-4 isolated from seawater in Dokdo.</title>
        <authorList>
            <person name="Kim J.H."/>
            <person name="Chi W.-J."/>
        </authorList>
    </citation>
    <scope>NUCLEOTIDE SEQUENCE [LARGE SCALE GENOMIC DNA]</scope>
    <source>
        <strain evidence="3 4">DOK1-4</strain>
    </source>
</reference>
<keyword evidence="4" id="KW-1185">Reference proteome</keyword>
<feature type="signal peptide" evidence="1">
    <location>
        <begin position="1"/>
        <end position="20"/>
    </location>
</feature>
<feature type="chain" id="PRO_5013066187" description="SnoaL-like domain-containing protein" evidence="1">
    <location>
        <begin position="21"/>
        <end position="166"/>
    </location>
</feature>
<dbReference type="SUPFAM" id="SSF54427">
    <property type="entry name" value="NTF2-like"/>
    <property type="match status" value="1"/>
</dbReference>
<proteinExistence type="predicted"/>
<evidence type="ECO:0000256" key="1">
    <source>
        <dbReference type="SAM" id="SignalP"/>
    </source>
</evidence>
<dbReference type="KEGG" id="tom:BWR18_18160"/>
<dbReference type="InterPro" id="IPR037401">
    <property type="entry name" value="SnoaL-like"/>
</dbReference>
<keyword evidence="1" id="KW-0732">Signal</keyword>